<dbReference type="AlphaFoldDB" id="A0A8I6RBJ6"/>
<gene>
    <name evidence="6" type="primary">106662506</name>
</gene>
<evidence type="ECO:0000256" key="4">
    <source>
        <dbReference type="ARBA" id="ARBA00023136"/>
    </source>
</evidence>
<dbReference type="SUPFAM" id="SSF103473">
    <property type="entry name" value="MFS general substrate transporter"/>
    <property type="match status" value="1"/>
</dbReference>
<feature type="transmembrane region" description="Helical" evidence="5">
    <location>
        <begin position="367"/>
        <end position="398"/>
    </location>
</feature>
<keyword evidence="4 5" id="KW-0472">Membrane</keyword>
<reference evidence="6" key="1">
    <citation type="submission" date="2022-01" db="UniProtKB">
        <authorList>
            <consortium name="EnsemblMetazoa"/>
        </authorList>
    </citation>
    <scope>IDENTIFICATION</scope>
</reference>
<dbReference type="InterPro" id="IPR036259">
    <property type="entry name" value="MFS_trans_sf"/>
</dbReference>
<proteinExistence type="predicted"/>
<evidence type="ECO:0000256" key="2">
    <source>
        <dbReference type="ARBA" id="ARBA00022692"/>
    </source>
</evidence>
<dbReference type="OrthoDB" id="6415790at2759"/>
<dbReference type="KEGG" id="clec:106662506"/>
<feature type="transmembrane region" description="Helical" evidence="5">
    <location>
        <begin position="214"/>
        <end position="235"/>
    </location>
</feature>
<evidence type="ECO:0000256" key="1">
    <source>
        <dbReference type="ARBA" id="ARBA00004141"/>
    </source>
</evidence>
<evidence type="ECO:0008006" key="8">
    <source>
        <dbReference type="Google" id="ProtNLM"/>
    </source>
</evidence>
<feature type="transmembrane region" description="Helical" evidence="5">
    <location>
        <begin position="468"/>
        <end position="485"/>
    </location>
</feature>
<feature type="transmembrane region" description="Helical" evidence="5">
    <location>
        <begin position="343"/>
        <end position="361"/>
    </location>
</feature>
<dbReference type="EnsemblMetazoa" id="XM_014386647.1">
    <property type="protein sequence ID" value="XP_014242133.1"/>
    <property type="gene ID" value="LOC106662506"/>
</dbReference>
<feature type="transmembrane region" description="Helical" evidence="5">
    <location>
        <begin position="70"/>
        <end position="90"/>
    </location>
</feature>
<keyword evidence="3 5" id="KW-1133">Transmembrane helix</keyword>
<protein>
    <recommendedName>
        <fullName evidence="8">Acetyl-coenzyme A transporter 1</fullName>
    </recommendedName>
</protein>
<evidence type="ECO:0000313" key="7">
    <source>
        <dbReference type="Proteomes" id="UP000494040"/>
    </source>
</evidence>
<dbReference type="InterPro" id="IPR024371">
    <property type="entry name" value="AcetylCoA_trans_1-like"/>
</dbReference>
<evidence type="ECO:0000256" key="5">
    <source>
        <dbReference type="SAM" id="Phobius"/>
    </source>
</evidence>
<dbReference type="Pfam" id="PF13000">
    <property type="entry name" value="Acatn"/>
    <property type="match status" value="3"/>
</dbReference>
<evidence type="ECO:0000313" key="6">
    <source>
        <dbReference type="EnsemblMetazoa" id="XP_014242133.1"/>
    </source>
</evidence>
<sequence>MSQLRKRKGGGILDMPEVEDLPDLRGDRTNIILLVLLYVLQGVPLGLTAAIPFILQNQGASYTQQAEFSFALWPFSLKLLWAPLVDSLYIKKFGRRKTWLVPAQYLIGISMLFSSMNIDSWLGNVETKENPQIMLLTVLFFIMNSLAATQDIALDGWALTMLKKENKSYASTCNSVGQTTGYFLGYVVFIALESASFCNSYLRSEPKDVGIITLPGFMFLLGISFLVVTTLIAVFKSEKYEPLRMGVSSSEAILSSYRLLINILCLPNVKFFAFVLLTAKIGFAACDGLTGLKLMQGGIPKEKLAILAVPLVPLQIVLPIVVAKFNEPGKPLNLYFKAMPYRLYYNFVAALFVFITPKLVGQDGMPTIYYVAVLIVLGVHSSIMTVMYVQIMSFFAIISDTAAGGTYMTLFNTLCNLGGTWSSTLALWLVDYVTLKSCSTSGLDCSTEATLKVCDTQGGKCHTWLDGYYIETFICSLIGFIWYRWGRRSVKNIQDEPLETWKVKSYSSL</sequence>
<feature type="transmembrane region" description="Helical" evidence="5">
    <location>
        <begin position="99"/>
        <end position="118"/>
    </location>
</feature>
<dbReference type="OMA" id="RRKSWIM"/>
<dbReference type="PANTHER" id="PTHR12778">
    <property type="entry name" value="SOLUTE CARRIER FAMILY 33 ACETYL-COA TRANSPORTER -RELATED"/>
    <property type="match status" value="1"/>
</dbReference>
<dbReference type="GO" id="GO:0035348">
    <property type="term" value="P:acetyl-CoA transmembrane transport"/>
    <property type="evidence" value="ECO:0007669"/>
    <property type="project" value="InterPro"/>
</dbReference>
<feature type="transmembrane region" description="Helical" evidence="5">
    <location>
        <begin position="31"/>
        <end position="55"/>
    </location>
</feature>
<feature type="transmembrane region" description="Helical" evidence="5">
    <location>
        <begin position="410"/>
        <end position="430"/>
    </location>
</feature>
<dbReference type="Proteomes" id="UP000494040">
    <property type="component" value="Unassembled WGS sequence"/>
</dbReference>
<keyword evidence="2 5" id="KW-0812">Transmembrane</keyword>
<dbReference type="PANTHER" id="PTHR12778:SF9">
    <property type="entry name" value="ACETYL-COENZYME A TRANSPORTER 1"/>
    <property type="match status" value="1"/>
</dbReference>
<feature type="transmembrane region" description="Helical" evidence="5">
    <location>
        <begin position="304"/>
        <end position="322"/>
    </location>
</feature>
<organism evidence="6 7">
    <name type="scientific">Cimex lectularius</name>
    <name type="common">Bed bug</name>
    <name type="synonym">Acanthia lectularia</name>
    <dbReference type="NCBI Taxonomy" id="79782"/>
    <lineage>
        <taxon>Eukaryota</taxon>
        <taxon>Metazoa</taxon>
        <taxon>Ecdysozoa</taxon>
        <taxon>Arthropoda</taxon>
        <taxon>Hexapoda</taxon>
        <taxon>Insecta</taxon>
        <taxon>Pterygota</taxon>
        <taxon>Neoptera</taxon>
        <taxon>Paraneoptera</taxon>
        <taxon>Hemiptera</taxon>
        <taxon>Heteroptera</taxon>
        <taxon>Panheteroptera</taxon>
        <taxon>Cimicomorpha</taxon>
        <taxon>Cimicidae</taxon>
        <taxon>Cimex</taxon>
    </lineage>
</organism>
<evidence type="ECO:0000256" key="3">
    <source>
        <dbReference type="ARBA" id="ARBA00022989"/>
    </source>
</evidence>
<comment type="subcellular location">
    <subcellularLocation>
        <location evidence="1">Membrane</location>
        <topology evidence="1">Multi-pass membrane protein</topology>
    </subcellularLocation>
</comment>
<dbReference type="InterPro" id="IPR004752">
    <property type="entry name" value="AmpG_permease/AT-1"/>
</dbReference>
<keyword evidence="7" id="KW-1185">Reference proteome</keyword>
<name>A0A8I6RBJ6_CIMLE</name>
<dbReference type="GO" id="GO:0016020">
    <property type="term" value="C:membrane"/>
    <property type="evidence" value="ECO:0007669"/>
    <property type="project" value="UniProtKB-SubCell"/>
</dbReference>
<dbReference type="Gene3D" id="1.20.1250.20">
    <property type="entry name" value="MFS general substrate transporter like domains"/>
    <property type="match status" value="1"/>
</dbReference>
<dbReference type="GO" id="GO:0008521">
    <property type="term" value="F:acetyl-CoA transmembrane transporter activity"/>
    <property type="evidence" value="ECO:0007669"/>
    <property type="project" value="InterPro"/>
</dbReference>
<feature type="transmembrane region" description="Helical" evidence="5">
    <location>
        <begin position="259"/>
        <end position="284"/>
    </location>
</feature>
<accession>A0A8I6RBJ6</accession>